<dbReference type="InterPro" id="IPR003593">
    <property type="entry name" value="AAA+_ATPase"/>
</dbReference>
<keyword evidence="5" id="KW-1185">Reference proteome</keyword>
<evidence type="ECO:0000313" key="4">
    <source>
        <dbReference type="EMBL" id="GII90667.1"/>
    </source>
</evidence>
<dbReference type="PROSITE" id="PS50893">
    <property type="entry name" value="ABC_TRANSPORTER_2"/>
    <property type="match status" value="1"/>
</dbReference>
<dbReference type="SUPFAM" id="SSF52540">
    <property type="entry name" value="P-loop containing nucleoside triphosphate hydrolases"/>
    <property type="match status" value="1"/>
</dbReference>
<dbReference type="EMBL" id="BOOW01000006">
    <property type="protein sequence ID" value="GII90667.1"/>
    <property type="molecule type" value="Genomic_DNA"/>
</dbReference>
<comment type="caution">
    <text evidence="4">The sequence shown here is derived from an EMBL/GenBank/DDBJ whole genome shotgun (WGS) entry which is preliminary data.</text>
</comment>
<gene>
    <name evidence="4" type="primary">yfiL</name>
    <name evidence="4" type="ORF">Ssi02_08980</name>
</gene>
<dbReference type="Proteomes" id="UP000606172">
    <property type="component" value="Unassembled WGS sequence"/>
</dbReference>
<keyword evidence="1" id="KW-0547">Nucleotide-binding</keyword>
<keyword evidence="2 4" id="KW-0067">ATP-binding</keyword>
<dbReference type="PROSITE" id="PS00211">
    <property type="entry name" value="ABC_TRANSPORTER_1"/>
    <property type="match status" value="1"/>
</dbReference>
<dbReference type="InterPro" id="IPR027417">
    <property type="entry name" value="P-loop_NTPase"/>
</dbReference>
<dbReference type="SMART" id="SM00382">
    <property type="entry name" value="AAA"/>
    <property type="match status" value="1"/>
</dbReference>
<dbReference type="PANTHER" id="PTHR43582">
    <property type="entry name" value="LINEARMYCIN RESISTANCE ATP-BINDING PROTEIN LNRL"/>
    <property type="match status" value="1"/>
</dbReference>
<evidence type="ECO:0000259" key="3">
    <source>
        <dbReference type="PROSITE" id="PS50893"/>
    </source>
</evidence>
<dbReference type="AlphaFoldDB" id="A0A919RBM6"/>
<dbReference type="Gene3D" id="3.40.50.300">
    <property type="entry name" value="P-loop containing nucleotide triphosphate hydrolases"/>
    <property type="match status" value="1"/>
</dbReference>
<dbReference type="PANTHER" id="PTHR43582:SF2">
    <property type="entry name" value="LINEARMYCIN RESISTANCE ATP-BINDING PROTEIN LNRL"/>
    <property type="match status" value="1"/>
</dbReference>
<dbReference type="InterPro" id="IPR017871">
    <property type="entry name" value="ABC_transporter-like_CS"/>
</dbReference>
<protein>
    <submittedName>
        <fullName evidence="4">ABC transporter ATP-binding protein YfiL</fullName>
    </submittedName>
</protein>
<accession>A0A919RBM6</accession>
<proteinExistence type="predicted"/>
<evidence type="ECO:0000256" key="1">
    <source>
        <dbReference type="ARBA" id="ARBA00022741"/>
    </source>
</evidence>
<dbReference type="GO" id="GO:0016887">
    <property type="term" value="F:ATP hydrolysis activity"/>
    <property type="evidence" value="ECO:0007669"/>
    <property type="project" value="InterPro"/>
</dbReference>
<organism evidence="4 5">
    <name type="scientific">Sinosporangium siamense</name>
    <dbReference type="NCBI Taxonomy" id="1367973"/>
    <lineage>
        <taxon>Bacteria</taxon>
        <taxon>Bacillati</taxon>
        <taxon>Actinomycetota</taxon>
        <taxon>Actinomycetes</taxon>
        <taxon>Streptosporangiales</taxon>
        <taxon>Streptosporangiaceae</taxon>
        <taxon>Sinosporangium</taxon>
    </lineage>
</organism>
<dbReference type="GO" id="GO:0005524">
    <property type="term" value="F:ATP binding"/>
    <property type="evidence" value="ECO:0007669"/>
    <property type="project" value="UniProtKB-KW"/>
</dbReference>
<feature type="domain" description="ABC transporter" evidence="3">
    <location>
        <begin position="2"/>
        <end position="219"/>
    </location>
</feature>
<dbReference type="InterPro" id="IPR003439">
    <property type="entry name" value="ABC_transporter-like_ATP-bd"/>
</dbReference>
<name>A0A919RBM6_9ACTN</name>
<dbReference type="Pfam" id="PF00005">
    <property type="entry name" value="ABC_tran"/>
    <property type="match status" value="1"/>
</dbReference>
<evidence type="ECO:0000313" key="5">
    <source>
        <dbReference type="Proteomes" id="UP000606172"/>
    </source>
</evidence>
<reference evidence="4" key="1">
    <citation type="submission" date="2021-01" db="EMBL/GenBank/DDBJ databases">
        <title>Whole genome shotgun sequence of Sinosporangium siamense NBRC 109515.</title>
        <authorList>
            <person name="Komaki H."/>
            <person name="Tamura T."/>
        </authorList>
    </citation>
    <scope>NUCLEOTIDE SEQUENCE</scope>
    <source>
        <strain evidence="4">NBRC 109515</strain>
    </source>
</reference>
<evidence type="ECO:0000256" key="2">
    <source>
        <dbReference type="ARBA" id="ARBA00022840"/>
    </source>
</evidence>
<sequence length="296" mass="32138">MVAVDGIGFSIAEGETYGLLGPNGAGKTTSIAMIVGVLARDAGDVLIDGQKHDVNSVKTKSLIGYVPQEMALYPDLTARQNLRFFGRMYGLSRNDIKRKTDEVLEIIGLADRADETIGGFSGGMMRRLNIGVGLIHRPRLLILDEPTVGVDPQSRNAILDSVEQLAGEGVAVLYTTHYMEEAERLCDRVGIVDKGRMQAEGTRRELVAMVGEHDRVTLTAEGDLARAAAALREMPEARQVSHDESRIELMVPEAGVVLARALHEVTEAGVTVRSVEVREPDLEAVFLHLTGKALRD</sequence>